<evidence type="ECO:0000313" key="3">
    <source>
        <dbReference type="Proteomes" id="UP001589844"/>
    </source>
</evidence>
<keyword evidence="1" id="KW-0732">Signal</keyword>
<evidence type="ECO:0000256" key="1">
    <source>
        <dbReference type="SAM" id="SignalP"/>
    </source>
</evidence>
<dbReference type="RefSeq" id="WP_390210996.1">
    <property type="nucleotide sequence ID" value="NZ_JBHLXJ010000007.1"/>
</dbReference>
<proteinExistence type="predicted"/>
<dbReference type="EMBL" id="JBHLXJ010000007">
    <property type="protein sequence ID" value="MFC0349400.1"/>
    <property type="molecule type" value="Genomic_DNA"/>
</dbReference>
<sequence length="303" mass="34910">MRMRDKLFFLFMMAFSLIFPATAETPKAAVQGTWKAKITDVNHARQEHVNLDEFSKGKIQFNFYYKKNLKELNQGSSFDFIDFEGLNEERAKGSNTSVNFRLVREAGIFELEGKFNKGDGQGTFRFFEQASFVHAMHDRGFLLNQEQIFSAAFLDITTAFVDEIKTMGFKKLQMEDFFKAKIFRIDPAFVKEMAANGFSNLALEELVKARVFKVDTTFVREVAGMGFENLELEDLIKFKNFEITQQFVNEMKKLGLTNLTIENVVSLKIFKVDANFIRHANSKSGRSLKVEELINFKIHGKIL</sequence>
<keyword evidence="3" id="KW-1185">Reference proteome</keyword>
<evidence type="ECO:0008006" key="4">
    <source>
        <dbReference type="Google" id="ProtNLM"/>
    </source>
</evidence>
<accession>A0ABV6IC42</accession>
<feature type="signal peptide" evidence="1">
    <location>
        <begin position="1"/>
        <end position="23"/>
    </location>
</feature>
<gene>
    <name evidence="2" type="ORF">ACFFJH_06255</name>
</gene>
<comment type="caution">
    <text evidence="2">The sequence shown here is derived from an EMBL/GenBank/DDBJ whole genome shotgun (WGS) entry which is preliminary data.</text>
</comment>
<dbReference type="Proteomes" id="UP001589844">
    <property type="component" value="Unassembled WGS sequence"/>
</dbReference>
<evidence type="ECO:0000313" key="2">
    <source>
        <dbReference type="EMBL" id="MFC0349400.1"/>
    </source>
</evidence>
<feature type="chain" id="PRO_5046397927" description="Pentapeptide repeat-containing protein" evidence="1">
    <location>
        <begin position="24"/>
        <end position="303"/>
    </location>
</feature>
<name>A0ABV6IC42_9BURK</name>
<organism evidence="2 3">
    <name type="scientific">Undibacterium danionis</name>
    <dbReference type="NCBI Taxonomy" id="1812100"/>
    <lineage>
        <taxon>Bacteria</taxon>
        <taxon>Pseudomonadati</taxon>
        <taxon>Pseudomonadota</taxon>
        <taxon>Betaproteobacteria</taxon>
        <taxon>Burkholderiales</taxon>
        <taxon>Oxalobacteraceae</taxon>
        <taxon>Undibacterium</taxon>
    </lineage>
</organism>
<reference evidence="2 3" key="1">
    <citation type="submission" date="2024-09" db="EMBL/GenBank/DDBJ databases">
        <authorList>
            <person name="Sun Q."/>
            <person name="Mori K."/>
        </authorList>
    </citation>
    <scope>NUCLEOTIDE SEQUENCE [LARGE SCALE GENOMIC DNA]</scope>
    <source>
        <strain evidence="2 3">CCM 8677</strain>
    </source>
</reference>
<protein>
    <recommendedName>
        <fullName evidence="4">Pentapeptide repeat-containing protein</fullName>
    </recommendedName>
</protein>